<dbReference type="SMART" id="SM00529">
    <property type="entry name" value="HTH_DTXR"/>
    <property type="match status" value="1"/>
</dbReference>
<dbReference type="EMBL" id="ABAW02000025">
    <property type="protein sequence ID" value="EDP10163.1"/>
    <property type="molecule type" value="Genomic_DNA"/>
</dbReference>
<dbReference type="Gene3D" id="1.10.60.10">
    <property type="entry name" value="Iron dependent repressor, metal binding and dimerisation domain"/>
    <property type="match status" value="1"/>
</dbReference>
<dbReference type="InterPro" id="IPR036390">
    <property type="entry name" value="WH_DNA-bd_sf"/>
</dbReference>
<evidence type="ECO:0000256" key="1">
    <source>
        <dbReference type="ARBA" id="ARBA00007871"/>
    </source>
</evidence>
<dbReference type="InterPro" id="IPR050536">
    <property type="entry name" value="DtxR_MntR_Metal-Reg"/>
</dbReference>
<dbReference type="PANTHER" id="PTHR33238:SF7">
    <property type="entry name" value="IRON-DEPENDENT TRANSCRIPTIONAL REGULATOR"/>
    <property type="match status" value="1"/>
</dbReference>
<dbReference type="InterPro" id="IPR022689">
    <property type="entry name" value="Iron_dep_repressor"/>
</dbReference>
<dbReference type="GO" id="GO:0003700">
    <property type="term" value="F:DNA-binding transcription factor activity"/>
    <property type="evidence" value="ECO:0007669"/>
    <property type="project" value="InterPro"/>
</dbReference>
<dbReference type="GO" id="GO:0003677">
    <property type="term" value="F:DNA binding"/>
    <property type="evidence" value="ECO:0007669"/>
    <property type="project" value="UniProtKB-KW"/>
</dbReference>
<dbReference type="STRING" id="428127.EUBDOL_02177"/>
<evidence type="ECO:0000256" key="3">
    <source>
        <dbReference type="ARBA" id="ARBA00023125"/>
    </source>
</evidence>
<evidence type="ECO:0000313" key="6">
    <source>
        <dbReference type="EMBL" id="EDP10163.1"/>
    </source>
</evidence>
<dbReference type="GO" id="GO:0046983">
    <property type="term" value="F:protein dimerization activity"/>
    <property type="evidence" value="ECO:0007669"/>
    <property type="project" value="InterPro"/>
</dbReference>
<sequence length="138" mass="15820">MSIIERLWYHTARVWGEIMDLGESLEDYLETMLILEERHGKIRSVDVANEMAVSKPSVNKAMKILKEKGLLLQESYGDIHFTDSGKQLADKIYHRHKTISSFLCNVLGVDAEVADEEACHIEHVISEDTFQKIANFKK</sequence>
<dbReference type="InterPro" id="IPR022687">
    <property type="entry name" value="HTH_DTXR"/>
</dbReference>
<keyword evidence="3" id="KW-0238">DNA-binding</keyword>
<dbReference type="Pfam" id="PF02742">
    <property type="entry name" value="Fe_dep_repr_C"/>
    <property type="match status" value="1"/>
</dbReference>
<dbReference type="Pfam" id="PF01325">
    <property type="entry name" value="Fe_dep_repress"/>
    <property type="match status" value="1"/>
</dbReference>
<dbReference type="AlphaFoldDB" id="A8RF88"/>
<name>A8RF88_9FIRM</name>
<evidence type="ECO:0000256" key="4">
    <source>
        <dbReference type="ARBA" id="ARBA00023163"/>
    </source>
</evidence>
<proteinExistence type="inferred from homology"/>
<reference evidence="6 7" key="1">
    <citation type="submission" date="2007-09" db="EMBL/GenBank/DDBJ databases">
        <title>Draft genome sequence of Eubacterium dolichum (DSM 3991).</title>
        <authorList>
            <person name="Sudarsanam P."/>
            <person name="Ley R."/>
            <person name="Guruge J."/>
            <person name="Turnbaugh P.J."/>
            <person name="Mahowald M."/>
            <person name="Liep D."/>
            <person name="Gordon J."/>
        </authorList>
    </citation>
    <scope>NUCLEOTIDE SEQUENCE [LARGE SCALE GENOMIC DNA]</scope>
    <source>
        <strain evidence="6 7">DSM 3991</strain>
    </source>
</reference>
<dbReference type="Proteomes" id="UP000004090">
    <property type="component" value="Unassembled WGS sequence"/>
</dbReference>
<comment type="caution">
    <text evidence="6">The sequence shown here is derived from an EMBL/GenBank/DDBJ whole genome shotgun (WGS) entry which is preliminary data.</text>
</comment>
<comment type="similarity">
    <text evidence="1">Belongs to the DtxR/MntR family.</text>
</comment>
<feature type="domain" description="HTH dtxR-type" evidence="5">
    <location>
        <begin position="21"/>
        <end position="82"/>
    </location>
</feature>
<dbReference type="GO" id="GO:0046914">
    <property type="term" value="F:transition metal ion binding"/>
    <property type="evidence" value="ECO:0007669"/>
    <property type="project" value="InterPro"/>
</dbReference>
<dbReference type="SUPFAM" id="SSF47979">
    <property type="entry name" value="Iron-dependent repressor protein, dimerization domain"/>
    <property type="match status" value="1"/>
</dbReference>
<dbReference type="SUPFAM" id="SSF46785">
    <property type="entry name" value="Winged helix' DNA-binding domain"/>
    <property type="match status" value="1"/>
</dbReference>
<dbReference type="PROSITE" id="PS50944">
    <property type="entry name" value="HTH_DTXR"/>
    <property type="match status" value="1"/>
</dbReference>
<dbReference type="PANTHER" id="PTHR33238">
    <property type="entry name" value="IRON (METAL) DEPENDENT REPRESSOR, DTXR FAMILY"/>
    <property type="match status" value="1"/>
</dbReference>
<keyword evidence="2" id="KW-0805">Transcription regulation</keyword>
<dbReference type="HOGENOM" id="CLU_069532_3_1_9"/>
<accession>A8RF88</accession>
<keyword evidence="4" id="KW-0804">Transcription</keyword>
<organism evidence="6 7">
    <name type="scientific">Amedibacillus dolichus DSM 3991</name>
    <dbReference type="NCBI Taxonomy" id="428127"/>
    <lineage>
        <taxon>Bacteria</taxon>
        <taxon>Bacillati</taxon>
        <taxon>Bacillota</taxon>
        <taxon>Erysipelotrichia</taxon>
        <taxon>Erysipelotrichales</taxon>
        <taxon>Erysipelotrichaceae</taxon>
        <taxon>Amedibacillus</taxon>
    </lineage>
</organism>
<dbReference type="Gene3D" id="1.10.10.10">
    <property type="entry name" value="Winged helix-like DNA-binding domain superfamily/Winged helix DNA-binding domain"/>
    <property type="match status" value="1"/>
</dbReference>
<dbReference type="InterPro" id="IPR036388">
    <property type="entry name" value="WH-like_DNA-bd_sf"/>
</dbReference>
<gene>
    <name evidence="6" type="ORF">EUBDOL_02177</name>
</gene>
<dbReference type="InterPro" id="IPR036421">
    <property type="entry name" value="Fe_dep_repressor_sf"/>
</dbReference>
<evidence type="ECO:0000259" key="5">
    <source>
        <dbReference type="PROSITE" id="PS50944"/>
    </source>
</evidence>
<evidence type="ECO:0000256" key="2">
    <source>
        <dbReference type="ARBA" id="ARBA00023015"/>
    </source>
</evidence>
<reference evidence="6 7" key="2">
    <citation type="submission" date="2007-09" db="EMBL/GenBank/DDBJ databases">
        <authorList>
            <person name="Fulton L."/>
            <person name="Clifton S."/>
            <person name="Fulton B."/>
            <person name="Xu J."/>
            <person name="Minx P."/>
            <person name="Pepin K.H."/>
            <person name="Johnson M."/>
            <person name="Thiruvilangam P."/>
            <person name="Bhonagiri V."/>
            <person name="Nash W.E."/>
            <person name="Mardis E.R."/>
            <person name="Wilson R.K."/>
        </authorList>
    </citation>
    <scope>NUCLEOTIDE SEQUENCE [LARGE SCALE GENOMIC DNA]</scope>
    <source>
        <strain evidence="6 7">DSM 3991</strain>
    </source>
</reference>
<dbReference type="eggNOG" id="COG1321">
    <property type="taxonomic scope" value="Bacteria"/>
</dbReference>
<protein>
    <submittedName>
        <fullName evidence="6">Iron dependent repressor DNA binding domain protein</fullName>
    </submittedName>
</protein>
<evidence type="ECO:0000313" key="7">
    <source>
        <dbReference type="Proteomes" id="UP000004090"/>
    </source>
</evidence>
<dbReference type="InterPro" id="IPR001367">
    <property type="entry name" value="Fe_dep_repressor"/>
</dbReference>